<dbReference type="InterPro" id="IPR028994">
    <property type="entry name" value="Integrin_alpha_N"/>
</dbReference>
<name>A0A391NWF0_9EUKA</name>
<accession>A0A391NWF0</accession>
<feature type="chain" id="PRO_5017456552" evidence="1">
    <location>
        <begin position="29"/>
        <end position="425"/>
    </location>
</feature>
<dbReference type="PANTHER" id="PTHR36220:SF1">
    <property type="entry name" value="GAMMA TUBULIN COMPLEX COMPONENT C-TERMINAL DOMAIN-CONTAINING PROTEIN"/>
    <property type="match status" value="1"/>
</dbReference>
<reference evidence="2 3" key="1">
    <citation type="journal article" date="2018" name="PLoS ONE">
        <title>The draft genome of Kipferlia bialata reveals reductive genome evolution in fornicate parasites.</title>
        <authorList>
            <person name="Tanifuji G."/>
            <person name="Takabayashi S."/>
            <person name="Kume K."/>
            <person name="Takagi M."/>
            <person name="Nakayama T."/>
            <person name="Kamikawa R."/>
            <person name="Inagaki Y."/>
            <person name="Hashimoto T."/>
        </authorList>
    </citation>
    <scope>NUCLEOTIDE SEQUENCE [LARGE SCALE GENOMIC DNA]</scope>
    <source>
        <strain evidence="2">NY0173</strain>
    </source>
</reference>
<evidence type="ECO:0000256" key="1">
    <source>
        <dbReference type="SAM" id="SignalP"/>
    </source>
</evidence>
<gene>
    <name evidence="2" type="ORF">KIPB_005995</name>
</gene>
<feature type="signal peptide" evidence="1">
    <location>
        <begin position="1"/>
        <end position="28"/>
    </location>
</feature>
<proteinExistence type="predicted"/>
<dbReference type="PANTHER" id="PTHR36220">
    <property type="entry name" value="UNNAMED PRODUCT"/>
    <property type="match status" value="1"/>
</dbReference>
<dbReference type="AlphaFoldDB" id="A0A391NWF0"/>
<sequence length="425" mass="44818">MLSGVLPKVLGVSLWLCVLAVVCTAASAATPLLQPTSDSVAQAGWSVSIAGDWMAAGSFSSTGAVFLYHSTETSGWTLHTVIGPPSDSKGDYIYFGEHVALSESPLRLAISSNGEDVGWHSHVGVVYTYVYDGSAWVEEQRIEPKHTSGVDYGCNGVALHGSTLIASGSEGDYFFMSTYSSKHSKWNDLEKVSFKHHELIQAALSLSYPYLAVGSPEDLSGVGSVLLFDMSVSDWTDHPTVLSSPSGNASSHFGQSVSVTASGTVVVGETYGGSGGIGQAHLYDLDQSGSSPSWSLRETLEGATFHDEYGSSVCLSSSAQTLAVAFNMTGAVDMYDCGSVGSDSGCEYIRTFRPEHGEYTMDEGLKTIGFGTSLVFDETHDLLLVGSPECSYIETNGSKGATKAGALYLEEVGFNVTSGHAFGMY</sequence>
<evidence type="ECO:0000313" key="2">
    <source>
        <dbReference type="EMBL" id="GCA62813.1"/>
    </source>
</evidence>
<organism evidence="2 3">
    <name type="scientific">Kipferlia bialata</name>
    <dbReference type="NCBI Taxonomy" id="797122"/>
    <lineage>
        <taxon>Eukaryota</taxon>
        <taxon>Metamonada</taxon>
        <taxon>Carpediemonas-like organisms</taxon>
        <taxon>Kipferlia</taxon>
    </lineage>
</organism>
<evidence type="ECO:0000313" key="3">
    <source>
        <dbReference type="Proteomes" id="UP000265618"/>
    </source>
</evidence>
<dbReference type="Gene3D" id="2.130.10.130">
    <property type="entry name" value="Integrin alpha, N-terminal"/>
    <property type="match status" value="1"/>
</dbReference>
<protein>
    <submittedName>
        <fullName evidence="2">Uncharacterized protein</fullName>
    </submittedName>
</protein>
<dbReference type="Proteomes" id="UP000265618">
    <property type="component" value="Unassembled WGS sequence"/>
</dbReference>
<comment type="caution">
    <text evidence="2">The sequence shown here is derived from an EMBL/GenBank/DDBJ whole genome shotgun (WGS) entry which is preliminary data.</text>
</comment>
<keyword evidence="3" id="KW-1185">Reference proteome</keyword>
<dbReference type="EMBL" id="BDIP01001481">
    <property type="protein sequence ID" value="GCA62813.1"/>
    <property type="molecule type" value="Genomic_DNA"/>
</dbReference>
<dbReference type="SUPFAM" id="SSF69322">
    <property type="entry name" value="Tricorn protease domain 2"/>
    <property type="match status" value="1"/>
</dbReference>
<keyword evidence="1" id="KW-0732">Signal</keyword>